<dbReference type="EMBL" id="CACSLK010034598">
    <property type="protein sequence ID" value="CAA0842978.1"/>
    <property type="molecule type" value="Genomic_DNA"/>
</dbReference>
<keyword evidence="5" id="KW-0175">Coiled coil</keyword>
<reference evidence="8" key="1">
    <citation type="submission" date="2019-12" db="EMBL/GenBank/DDBJ databases">
        <authorList>
            <person name="Scholes J."/>
        </authorList>
    </citation>
    <scope>NUCLEOTIDE SEQUENCE</scope>
</reference>
<evidence type="ECO:0000259" key="7">
    <source>
        <dbReference type="PROSITE" id="PS51999"/>
    </source>
</evidence>
<dbReference type="Pfam" id="PF06839">
    <property type="entry name" value="Zn_ribbon_GRF"/>
    <property type="match status" value="1"/>
</dbReference>
<evidence type="ECO:0000256" key="4">
    <source>
        <dbReference type="PROSITE-ProRule" id="PRU01343"/>
    </source>
</evidence>
<feature type="domain" description="GRF-type" evidence="7">
    <location>
        <begin position="10"/>
        <end position="51"/>
    </location>
</feature>
<dbReference type="PANTHER" id="PTHR33248">
    <property type="entry name" value="ZINC ION-BINDING PROTEIN"/>
    <property type="match status" value="1"/>
</dbReference>
<dbReference type="InterPro" id="IPR010666">
    <property type="entry name" value="Znf_GRF"/>
</dbReference>
<keyword evidence="2 4" id="KW-0863">Zinc-finger</keyword>
<evidence type="ECO:0000256" key="3">
    <source>
        <dbReference type="ARBA" id="ARBA00022833"/>
    </source>
</evidence>
<keyword evidence="9" id="KW-1185">Reference proteome</keyword>
<keyword evidence="6" id="KW-0472">Membrane</keyword>
<keyword evidence="6" id="KW-1133">Transmembrane helix</keyword>
<dbReference type="AlphaFoldDB" id="A0A9N7P1R2"/>
<keyword evidence="3" id="KW-0862">Zinc</keyword>
<dbReference type="OrthoDB" id="912775at2759"/>
<dbReference type="PROSITE" id="PS51999">
    <property type="entry name" value="ZF_GRF"/>
    <property type="match status" value="1"/>
</dbReference>
<evidence type="ECO:0000313" key="8">
    <source>
        <dbReference type="EMBL" id="CAA0842978.1"/>
    </source>
</evidence>
<evidence type="ECO:0000256" key="1">
    <source>
        <dbReference type="ARBA" id="ARBA00022723"/>
    </source>
</evidence>
<evidence type="ECO:0000256" key="2">
    <source>
        <dbReference type="ARBA" id="ARBA00022771"/>
    </source>
</evidence>
<keyword evidence="6" id="KW-0812">Transmembrane</keyword>
<keyword evidence="1" id="KW-0479">Metal-binding</keyword>
<gene>
    <name evidence="8" type="ORF">SHERM_08832</name>
</gene>
<dbReference type="Proteomes" id="UP001153555">
    <property type="component" value="Unassembled WGS sequence"/>
</dbReference>
<comment type="caution">
    <text evidence="8">The sequence shown here is derived from an EMBL/GenBank/DDBJ whole genome shotgun (WGS) entry which is preliminary data.</text>
</comment>
<name>A0A9N7P1R2_STRHE</name>
<evidence type="ECO:0000256" key="6">
    <source>
        <dbReference type="SAM" id="Phobius"/>
    </source>
</evidence>
<feature type="coiled-coil region" evidence="5">
    <location>
        <begin position="60"/>
        <end position="94"/>
    </location>
</feature>
<proteinExistence type="predicted"/>
<evidence type="ECO:0000313" key="9">
    <source>
        <dbReference type="Proteomes" id="UP001153555"/>
    </source>
</evidence>
<feature type="transmembrane region" description="Helical" evidence="6">
    <location>
        <begin position="90"/>
        <end position="110"/>
    </location>
</feature>
<accession>A0A9N7P1R2</accession>
<dbReference type="GO" id="GO:0008270">
    <property type="term" value="F:zinc ion binding"/>
    <property type="evidence" value="ECO:0007669"/>
    <property type="project" value="UniProtKB-KW"/>
</dbReference>
<evidence type="ECO:0000256" key="5">
    <source>
        <dbReference type="SAM" id="Coils"/>
    </source>
</evidence>
<protein>
    <recommendedName>
        <fullName evidence="7">GRF-type domain-containing protein</fullName>
    </recommendedName>
</protein>
<organism evidence="8 9">
    <name type="scientific">Striga hermonthica</name>
    <name type="common">Purple witchweed</name>
    <name type="synonym">Buchnera hermonthica</name>
    <dbReference type="NCBI Taxonomy" id="68872"/>
    <lineage>
        <taxon>Eukaryota</taxon>
        <taxon>Viridiplantae</taxon>
        <taxon>Streptophyta</taxon>
        <taxon>Embryophyta</taxon>
        <taxon>Tracheophyta</taxon>
        <taxon>Spermatophyta</taxon>
        <taxon>Magnoliopsida</taxon>
        <taxon>eudicotyledons</taxon>
        <taxon>Gunneridae</taxon>
        <taxon>Pentapetalae</taxon>
        <taxon>asterids</taxon>
        <taxon>lamiids</taxon>
        <taxon>Lamiales</taxon>
        <taxon>Orobanchaceae</taxon>
        <taxon>Buchnereae</taxon>
        <taxon>Striga</taxon>
    </lineage>
</organism>
<sequence length="128" mass="14912">MSFVTGDGTCHCGRRTVIRTSWKDTNPGRRFESCLNYEHGGCNYFDWFDPPMCRRSKMIILSLLRKMNERQTEIEKLKLKNEQLVELNKMLKKIVFILVLLLLLVILSNFKGAKNPTGMNQVKMLQSL</sequence>